<proteinExistence type="predicted"/>
<feature type="region of interest" description="Disordered" evidence="3">
    <location>
        <begin position="1"/>
        <end position="22"/>
    </location>
</feature>
<keyword evidence="1" id="KW-0378">Hydrolase</keyword>
<gene>
    <name evidence="7" type="ORF">FM996_13490</name>
</gene>
<dbReference type="EMBL" id="VJMF01000053">
    <property type="protein sequence ID" value="TRL31629.1"/>
    <property type="molecule type" value="Genomic_DNA"/>
</dbReference>
<dbReference type="Pfam" id="PF00176">
    <property type="entry name" value="SNF2-rel_dom"/>
    <property type="match status" value="1"/>
</dbReference>
<feature type="domain" description="SWIM-type" evidence="4">
    <location>
        <begin position="82"/>
        <end position="120"/>
    </location>
</feature>
<dbReference type="AlphaFoldDB" id="A0A549SPU3"/>
<dbReference type="PROSITE" id="PS50966">
    <property type="entry name" value="ZF_SWIM"/>
    <property type="match status" value="1"/>
</dbReference>
<dbReference type="PANTHER" id="PTHR10799">
    <property type="entry name" value="SNF2/RAD54 HELICASE FAMILY"/>
    <property type="match status" value="1"/>
</dbReference>
<sequence length="949" mass="105069">MSRQTKAGSHAPRKEASKVARKKKAAAVLERKPALGWRTSDEDEIDLRRWRGSTEILDVVARDSAYEFFGDFRVRSTSGADYEVEIRSLDGLTNSCSCIDHRVNALGTCKHIEGALAALRRGRARAFRAAGAQGSPRIEIFLDRRGEATPKIAWPETAEAKSLAKAREWLHPWLDENEALAASPQRIEELTAALAKAQPAMRATIRISRHFAPWLERARRRRERVEAAAAFSADVAAGRATLDVLTHPLLPYQREGAMHLAFGERALLADDMGLGKTIQAIAGCELLARRKGVERILVVCPASLKAEWEEQIARFSARTTRLVFGPRAQRLATYRAPAFFTIVNYEQVLSDAPDINEILKPDIVVLDEAQRIKNWLTKTARRVKSLRSPYAFVLTGTPIENRIDELYSIVQYLDPELLGPLFRFNREFYELDERGRPIEYKNLAALRERIAPLMLRRRKADVEKELPGRTVKTYFVPMAEEQKLRYEDYRQPAALLIAKAQRRPLRQEEFDRLQQLLACMRMVCDTPAILDPSCRISPKLEELEKILADLLDEPDRKVIIFSEWERMLTMVRELAGEMGVEVAWHTGSLPQERRRAEINRFKRDPACRLFLSTDSGSVGLNLQVASAVVNVDLPWNPAKVEQRIARAWRKNQPRSVAVVNLVTEGSIEHSILHLLGQKQALADGVLDGAGDISALKMPSGRGAFIERMQAVMGEPSHRGPRMASAQDAFVGDLVERLGEKALLVEERRGADGRPHLLVVLDAGNEELAAEAARAAEADAFTAEFVDAAAWRAMRRLAAAGLLQFAFEARELHRARGLPAESPVAASAGPREAEAMAEADRALRMAKTLADGGFPKEAPALLAKSLRAMATALLATRGEAPVHGQSAADSDIRRLVDCGALPSEAMALLEEMQSLSSGAAIDGVAPALAGAARILTAITRNEPRLTTQTV</sequence>
<protein>
    <submittedName>
        <fullName evidence="7">DEAD/DEAH box helicase</fullName>
    </submittedName>
</protein>
<dbReference type="Pfam" id="PF00271">
    <property type="entry name" value="Helicase_C"/>
    <property type="match status" value="1"/>
</dbReference>
<dbReference type="GO" id="GO:0005524">
    <property type="term" value="F:ATP binding"/>
    <property type="evidence" value="ECO:0007669"/>
    <property type="project" value="InterPro"/>
</dbReference>
<dbReference type="Proteomes" id="UP000316781">
    <property type="component" value="Unassembled WGS sequence"/>
</dbReference>
<dbReference type="SMART" id="SM00487">
    <property type="entry name" value="DEXDc"/>
    <property type="match status" value="1"/>
</dbReference>
<comment type="caution">
    <text evidence="7">The sequence shown here is derived from an EMBL/GenBank/DDBJ whole genome shotgun (WGS) entry which is preliminary data.</text>
</comment>
<evidence type="ECO:0000313" key="7">
    <source>
        <dbReference type="EMBL" id="TRL31629.1"/>
    </source>
</evidence>
<keyword evidence="2" id="KW-0862">Zinc</keyword>
<name>A0A549SPU3_METSR</name>
<keyword evidence="7" id="KW-0547">Nucleotide-binding</keyword>
<dbReference type="GO" id="GO:0008270">
    <property type="term" value="F:zinc ion binding"/>
    <property type="evidence" value="ECO:0007669"/>
    <property type="project" value="UniProtKB-KW"/>
</dbReference>
<dbReference type="InterPro" id="IPR038718">
    <property type="entry name" value="SNF2-like_sf"/>
</dbReference>
<dbReference type="InterPro" id="IPR049730">
    <property type="entry name" value="SNF2/RAD54-like_C"/>
</dbReference>
<feature type="domain" description="Helicase C-terminal" evidence="6">
    <location>
        <begin position="542"/>
        <end position="693"/>
    </location>
</feature>
<dbReference type="Gene3D" id="3.40.50.300">
    <property type="entry name" value="P-loop containing nucleotide triphosphate hydrolases"/>
    <property type="match status" value="1"/>
</dbReference>
<dbReference type="InterPro" id="IPR027417">
    <property type="entry name" value="P-loop_NTPase"/>
</dbReference>
<organism evidence="7 8">
    <name type="scientific">Methylosinus sporium</name>
    <dbReference type="NCBI Taxonomy" id="428"/>
    <lineage>
        <taxon>Bacteria</taxon>
        <taxon>Pseudomonadati</taxon>
        <taxon>Pseudomonadota</taxon>
        <taxon>Alphaproteobacteria</taxon>
        <taxon>Hyphomicrobiales</taxon>
        <taxon>Methylocystaceae</taxon>
        <taxon>Methylosinus</taxon>
    </lineage>
</organism>
<dbReference type="PROSITE" id="PS51194">
    <property type="entry name" value="HELICASE_CTER"/>
    <property type="match status" value="1"/>
</dbReference>
<evidence type="ECO:0000256" key="1">
    <source>
        <dbReference type="ARBA" id="ARBA00022801"/>
    </source>
</evidence>
<dbReference type="RefSeq" id="WP_142863444.1">
    <property type="nucleotide sequence ID" value="NZ_VJMF01000053.1"/>
</dbReference>
<evidence type="ECO:0000259" key="6">
    <source>
        <dbReference type="PROSITE" id="PS51194"/>
    </source>
</evidence>
<dbReference type="GO" id="GO:0016787">
    <property type="term" value="F:hydrolase activity"/>
    <property type="evidence" value="ECO:0007669"/>
    <property type="project" value="UniProtKB-KW"/>
</dbReference>
<evidence type="ECO:0000259" key="5">
    <source>
        <dbReference type="PROSITE" id="PS51192"/>
    </source>
</evidence>
<dbReference type="SUPFAM" id="SSF52540">
    <property type="entry name" value="P-loop containing nucleoside triphosphate hydrolases"/>
    <property type="match status" value="2"/>
</dbReference>
<dbReference type="PROSITE" id="PS51192">
    <property type="entry name" value="HELICASE_ATP_BIND_1"/>
    <property type="match status" value="1"/>
</dbReference>
<dbReference type="Gene3D" id="3.40.50.10810">
    <property type="entry name" value="Tandem AAA-ATPase domain"/>
    <property type="match status" value="1"/>
</dbReference>
<keyword evidence="2" id="KW-0479">Metal-binding</keyword>
<evidence type="ECO:0000313" key="8">
    <source>
        <dbReference type="Proteomes" id="UP000316781"/>
    </source>
</evidence>
<keyword evidence="2" id="KW-0863">Zinc-finger</keyword>
<dbReference type="InterPro" id="IPR007527">
    <property type="entry name" value="Znf_SWIM"/>
</dbReference>
<dbReference type="SMART" id="SM00490">
    <property type="entry name" value="HELICc"/>
    <property type="match status" value="1"/>
</dbReference>
<evidence type="ECO:0000256" key="2">
    <source>
        <dbReference type="PROSITE-ProRule" id="PRU00325"/>
    </source>
</evidence>
<evidence type="ECO:0000259" key="4">
    <source>
        <dbReference type="PROSITE" id="PS50966"/>
    </source>
</evidence>
<evidence type="ECO:0000256" key="3">
    <source>
        <dbReference type="SAM" id="MobiDB-lite"/>
    </source>
</evidence>
<dbReference type="InterPro" id="IPR014001">
    <property type="entry name" value="Helicase_ATP-bd"/>
</dbReference>
<dbReference type="GO" id="GO:0004386">
    <property type="term" value="F:helicase activity"/>
    <property type="evidence" value="ECO:0007669"/>
    <property type="project" value="UniProtKB-KW"/>
</dbReference>
<reference evidence="7 8" key="1">
    <citation type="submission" date="2019-07" db="EMBL/GenBank/DDBJ databases">
        <title>Ln-dependent methylotrophs.</title>
        <authorList>
            <person name="Tani A."/>
        </authorList>
    </citation>
    <scope>NUCLEOTIDE SEQUENCE [LARGE SCALE GENOMIC DNA]</scope>
    <source>
        <strain evidence="7 8">SM89A</strain>
    </source>
</reference>
<keyword evidence="7" id="KW-0067">ATP-binding</keyword>
<dbReference type="InterPro" id="IPR001650">
    <property type="entry name" value="Helicase_C-like"/>
</dbReference>
<feature type="domain" description="Helicase ATP-binding" evidence="5">
    <location>
        <begin position="257"/>
        <end position="416"/>
    </location>
</feature>
<dbReference type="CDD" id="cd18793">
    <property type="entry name" value="SF2_C_SNF"/>
    <property type="match status" value="1"/>
</dbReference>
<keyword evidence="7" id="KW-0347">Helicase</keyword>
<dbReference type="InterPro" id="IPR000330">
    <property type="entry name" value="SNF2_N"/>
</dbReference>
<accession>A0A549SPU3</accession>